<dbReference type="EMBL" id="CM000440">
    <property type="protein sequence ID" value="EDK87966.1"/>
    <property type="molecule type" value="Genomic_DNA"/>
</dbReference>
<reference evidence="1" key="2">
    <citation type="submission" date="2007-05" db="EMBL/GenBank/DDBJ databases">
        <title>Genome sequence of Fusobacterium nucleatum subspecies polymorphum - a genetically tractable Fusobacterium.</title>
        <authorList>
            <person name="Karpathy S.E."/>
            <person name="Xiang Q."/>
            <person name="Gioia J."/>
            <person name="Jiang H."/>
            <person name="Liu Y."/>
            <person name="Petrosino J.F."/>
            <person name="Yerrapragada S."/>
            <person name="Fox G.E."/>
            <person name="Kinder Haake S."/>
            <person name="Weinstock G.M."/>
            <person name="Highlander S.K."/>
        </authorList>
    </citation>
    <scope>NUCLEOTIDE SEQUENCE [LARGE SCALE GENOMIC DNA]</scope>
    <source>
        <strain evidence="1">ATCC 10953</strain>
    </source>
</reference>
<evidence type="ECO:0000313" key="1">
    <source>
        <dbReference type="EMBL" id="EDK87966.1"/>
    </source>
</evidence>
<dbReference type="HOGENOM" id="CLU_2934846_0_0_0"/>
<accession>A5TSU1</accession>
<gene>
    <name evidence="1" type="ORF">FNP_0147</name>
</gene>
<organism evidence="1">
    <name type="scientific">Fusobacterium polymorphum ATCC 10953</name>
    <dbReference type="NCBI Taxonomy" id="393480"/>
    <lineage>
        <taxon>Bacteria</taxon>
        <taxon>Fusobacteriati</taxon>
        <taxon>Fusobacteriota</taxon>
        <taxon>Fusobacteriia</taxon>
        <taxon>Fusobacteriales</taxon>
        <taxon>Fusobacteriaceae</taxon>
        <taxon>Fusobacterium</taxon>
    </lineage>
</organism>
<sequence>MMGSRPERVIGHKGTDTRPLLLREAAVGNIGQWTKSLIQQFCVHDEVFRNVKCFQLGRKK</sequence>
<proteinExistence type="predicted"/>
<protein>
    <submittedName>
        <fullName evidence="1">Uncharacterized protein</fullName>
    </submittedName>
</protein>
<name>A5TSU1_FUSNP</name>
<dbReference type="AlphaFoldDB" id="A5TSU1"/>
<reference evidence="1" key="1">
    <citation type="submission" date="2006-07" db="EMBL/GenBank/DDBJ databases">
        <authorList>
            <person name="Qin X."/>
            <person name="Weinstock G.M."/>
        </authorList>
    </citation>
    <scope>NUCLEOTIDE SEQUENCE [LARGE SCALE GENOMIC DNA]</scope>
    <source>
        <strain evidence="1">ATCC 10953</strain>
    </source>
</reference>
<dbReference type="Proteomes" id="UP000001921">
    <property type="component" value="Chromosome"/>
</dbReference>